<accession>A0ABQ4TS89</accession>
<organism evidence="2 3">
    <name type="scientific">Methylobacterium trifolii</name>
    <dbReference type="NCBI Taxonomy" id="1003092"/>
    <lineage>
        <taxon>Bacteria</taxon>
        <taxon>Pseudomonadati</taxon>
        <taxon>Pseudomonadota</taxon>
        <taxon>Alphaproteobacteria</taxon>
        <taxon>Hyphomicrobiales</taxon>
        <taxon>Methylobacteriaceae</taxon>
        <taxon>Methylobacterium</taxon>
    </lineage>
</organism>
<feature type="compositionally biased region" description="Polar residues" evidence="1">
    <location>
        <begin position="1"/>
        <end position="12"/>
    </location>
</feature>
<name>A0ABQ4TS89_9HYPH</name>
<feature type="region of interest" description="Disordered" evidence="1">
    <location>
        <begin position="1"/>
        <end position="57"/>
    </location>
</feature>
<comment type="caution">
    <text evidence="2">The sequence shown here is derived from an EMBL/GenBank/DDBJ whole genome shotgun (WGS) entry which is preliminary data.</text>
</comment>
<proteinExistence type="predicted"/>
<reference evidence="2" key="1">
    <citation type="journal article" date="2021" name="Front. Microbiol.">
        <title>Comprehensive Comparative Genomics and Phenotyping of Methylobacterium Species.</title>
        <authorList>
            <person name="Alessa O."/>
            <person name="Ogura Y."/>
            <person name="Fujitani Y."/>
            <person name="Takami H."/>
            <person name="Hayashi T."/>
            <person name="Sahin N."/>
            <person name="Tani A."/>
        </authorList>
    </citation>
    <scope>NUCLEOTIDE SEQUENCE</scope>
    <source>
        <strain evidence="2">DSM 23632</strain>
    </source>
</reference>
<evidence type="ECO:0000313" key="2">
    <source>
        <dbReference type="EMBL" id="GJE58171.1"/>
    </source>
</evidence>
<reference evidence="2" key="2">
    <citation type="submission" date="2021-08" db="EMBL/GenBank/DDBJ databases">
        <authorList>
            <person name="Tani A."/>
            <person name="Ola A."/>
            <person name="Ogura Y."/>
            <person name="Katsura K."/>
            <person name="Hayashi T."/>
        </authorList>
    </citation>
    <scope>NUCLEOTIDE SEQUENCE</scope>
    <source>
        <strain evidence="2">DSM 23632</strain>
    </source>
</reference>
<protein>
    <submittedName>
        <fullName evidence="2">Uncharacterized protein</fullName>
    </submittedName>
</protein>
<evidence type="ECO:0000313" key="3">
    <source>
        <dbReference type="Proteomes" id="UP001055057"/>
    </source>
</evidence>
<keyword evidence="3" id="KW-1185">Reference proteome</keyword>
<dbReference type="EMBL" id="BPRB01000012">
    <property type="protein sequence ID" value="GJE58171.1"/>
    <property type="molecule type" value="Genomic_DNA"/>
</dbReference>
<evidence type="ECO:0000256" key="1">
    <source>
        <dbReference type="SAM" id="MobiDB-lite"/>
    </source>
</evidence>
<gene>
    <name evidence="2" type="ORF">MPOCJGCO_0250</name>
</gene>
<dbReference type="Proteomes" id="UP001055057">
    <property type="component" value="Unassembled WGS sequence"/>
</dbReference>
<feature type="compositionally biased region" description="Low complexity" evidence="1">
    <location>
        <begin position="22"/>
        <end position="39"/>
    </location>
</feature>
<sequence>MFHSAASKSSIETKVGSPPMVRRTSWAARSASTRSPSASIDAQTASEKGLVTRGASATRETLISKPNSVWAGSASPEIGAAEW</sequence>